<evidence type="ECO:0000256" key="6">
    <source>
        <dbReference type="ARBA" id="ARBA00052504"/>
    </source>
</evidence>
<reference evidence="13 14" key="1">
    <citation type="submission" date="2019-09" db="EMBL/GenBank/DDBJ databases">
        <title>Bird 10,000 Genomes (B10K) Project - Family phase.</title>
        <authorList>
            <person name="Zhang G."/>
        </authorList>
    </citation>
    <scope>NUCLEOTIDE SEQUENCE [LARGE SCALE GENOMIC DNA]</scope>
    <source>
        <strain evidence="13">B10K-DU-029-38</strain>
        <tissue evidence="13">Muscle</tissue>
    </source>
</reference>
<keyword evidence="5" id="KW-0460">Magnesium</keyword>
<evidence type="ECO:0000256" key="1">
    <source>
        <dbReference type="ARBA" id="ARBA00001946"/>
    </source>
</evidence>
<name>A0A7K8ARM1_9CORV</name>
<evidence type="ECO:0000256" key="2">
    <source>
        <dbReference type="ARBA" id="ARBA00006171"/>
    </source>
</evidence>
<evidence type="ECO:0000256" key="8">
    <source>
        <dbReference type="ARBA" id="ARBA00066578"/>
    </source>
</evidence>
<dbReference type="EC" id="3.1.3.96" evidence="8"/>
<protein>
    <recommendedName>
        <fullName evidence="9">Pseudouridine-5'-phosphatase</fullName>
        <ecNumber evidence="8">3.1.3.96</ecNumber>
    </recommendedName>
    <alternativeName>
        <fullName evidence="10">Haloacid dehalogenase-like hydrolase domain-containing protein 1</fullName>
    </alternativeName>
    <alternativeName>
        <fullName evidence="11">Haloacid dehalogenase-like hydrolase domain-containing protein 1A</fullName>
    </alternativeName>
    <alternativeName>
        <fullName evidence="12">Pseudouridine-5'-monophosphatase</fullName>
    </alternativeName>
</protein>
<dbReference type="Gene3D" id="1.10.150.240">
    <property type="entry name" value="Putative phosphatase, domain 2"/>
    <property type="match status" value="1"/>
</dbReference>
<dbReference type="NCBIfam" id="TIGR01509">
    <property type="entry name" value="HAD-SF-IA-v3"/>
    <property type="match status" value="1"/>
</dbReference>
<dbReference type="Gene3D" id="3.40.50.1000">
    <property type="entry name" value="HAD superfamily/HAD-like"/>
    <property type="match status" value="1"/>
</dbReference>
<dbReference type="InterPro" id="IPR023198">
    <property type="entry name" value="PGP-like_dom2"/>
</dbReference>
<dbReference type="Pfam" id="PF00702">
    <property type="entry name" value="Hydrolase"/>
    <property type="match status" value="1"/>
</dbReference>
<dbReference type="FunFam" id="3.40.50.1000:FF:000055">
    <property type="entry name" value="Haloacid dehalogenase-like hydrolase family protein"/>
    <property type="match status" value="1"/>
</dbReference>
<dbReference type="InterPro" id="IPR006439">
    <property type="entry name" value="HAD-SF_hydro_IA"/>
</dbReference>
<evidence type="ECO:0000256" key="9">
    <source>
        <dbReference type="ARBA" id="ARBA00070517"/>
    </source>
</evidence>
<comment type="catalytic activity">
    <reaction evidence="6">
        <text>psi-UMP + H2O = pseudouridine + phosphate</text>
        <dbReference type="Rhea" id="RHEA:10944"/>
        <dbReference type="ChEBI" id="CHEBI:15377"/>
        <dbReference type="ChEBI" id="CHEBI:17802"/>
        <dbReference type="ChEBI" id="CHEBI:43474"/>
        <dbReference type="ChEBI" id="CHEBI:58380"/>
        <dbReference type="EC" id="3.1.3.96"/>
    </reaction>
</comment>
<dbReference type="GO" id="GO:0046872">
    <property type="term" value="F:metal ion binding"/>
    <property type="evidence" value="ECO:0007669"/>
    <property type="project" value="UniProtKB-KW"/>
</dbReference>
<evidence type="ECO:0000256" key="10">
    <source>
        <dbReference type="ARBA" id="ARBA00075025"/>
    </source>
</evidence>
<comment type="similarity">
    <text evidence="2">Belongs to the HAD-like hydrolase superfamily. CbbY/CbbZ/Gph/YieH family.</text>
</comment>
<keyword evidence="4" id="KW-0378">Hydrolase</keyword>
<dbReference type="InterPro" id="IPR023214">
    <property type="entry name" value="HAD_sf"/>
</dbReference>
<dbReference type="InterPro" id="IPR036412">
    <property type="entry name" value="HAD-like_sf"/>
</dbReference>
<evidence type="ECO:0000256" key="4">
    <source>
        <dbReference type="ARBA" id="ARBA00022801"/>
    </source>
</evidence>
<comment type="caution">
    <text evidence="13">The sequence shown here is derived from an EMBL/GenBank/DDBJ whole genome shotgun (WGS) entry which is preliminary data.</text>
</comment>
<dbReference type="FunFam" id="1.10.150.240:FF:000001">
    <property type="entry name" value="Haloacid dehalogenase-like hydrolase domain"/>
    <property type="match status" value="1"/>
</dbReference>
<evidence type="ECO:0000313" key="14">
    <source>
        <dbReference type="Proteomes" id="UP000517678"/>
    </source>
</evidence>
<evidence type="ECO:0000256" key="5">
    <source>
        <dbReference type="ARBA" id="ARBA00022842"/>
    </source>
</evidence>
<feature type="non-terminal residue" evidence="13">
    <location>
        <position position="209"/>
    </location>
</feature>
<dbReference type="GO" id="GO:1990738">
    <property type="term" value="F:pseudouridine 5'-phosphatase activity"/>
    <property type="evidence" value="ECO:0007669"/>
    <property type="project" value="UniProtKB-EC"/>
</dbReference>
<evidence type="ECO:0000256" key="7">
    <source>
        <dbReference type="ARBA" id="ARBA00056605"/>
    </source>
</evidence>
<sequence length="209" mass="23460">LTDTERLYSIVFEEICGRFGKTYNWDVKSLVLGRQALEAAETIRDLLDLPITKEELLNESKIKQAKIFHTAELMPGVNKLIRHLHKHNIPIAVASSSSEVSFQRKTTRHKDFFGLFHHIVLGDDPELKLGKPHPDPFLLCAKRFNPPAPPEKCLVLEDSPQGVKGALAAGMQVVMVPDERLNPDLKKGATLVLKSMEDFQPELFGLPAY</sequence>
<dbReference type="AlphaFoldDB" id="A0A7K8ARM1"/>
<feature type="non-terminal residue" evidence="13">
    <location>
        <position position="1"/>
    </location>
</feature>
<comment type="function">
    <text evidence="7">Dephosphorylates pseudouridine 5'-phosphate, a potential intermediate in rRNA degradation. Pseudouridine is then excreted intact in urine.</text>
</comment>
<gene>
    <name evidence="13" type="primary">Pudp</name>
    <name evidence="13" type="ORF">CNELOR_R07473</name>
</gene>
<evidence type="ECO:0000256" key="3">
    <source>
        <dbReference type="ARBA" id="ARBA00022723"/>
    </source>
</evidence>
<evidence type="ECO:0000256" key="12">
    <source>
        <dbReference type="ARBA" id="ARBA00083904"/>
    </source>
</evidence>
<dbReference type="PANTHER" id="PTHR18901:SF38">
    <property type="entry name" value="PSEUDOURIDINE-5'-PHOSPHATASE"/>
    <property type="match status" value="1"/>
</dbReference>
<comment type="cofactor">
    <cofactor evidence="1">
        <name>Mg(2+)</name>
        <dbReference type="ChEBI" id="CHEBI:18420"/>
    </cofactor>
</comment>
<keyword evidence="14" id="KW-1185">Reference proteome</keyword>
<accession>A0A7K8ARM1</accession>
<evidence type="ECO:0000313" key="13">
    <source>
        <dbReference type="EMBL" id="NXB04750.1"/>
    </source>
</evidence>
<evidence type="ECO:0000256" key="11">
    <source>
        <dbReference type="ARBA" id="ARBA00075873"/>
    </source>
</evidence>
<dbReference type="SUPFAM" id="SSF56784">
    <property type="entry name" value="HAD-like"/>
    <property type="match status" value="1"/>
</dbReference>
<proteinExistence type="inferred from homology"/>
<dbReference type="EMBL" id="VZTF01004025">
    <property type="protein sequence ID" value="NXB04750.1"/>
    <property type="molecule type" value="Genomic_DNA"/>
</dbReference>
<dbReference type="PANTHER" id="PTHR18901">
    <property type="entry name" value="2-DEOXYGLUCOSE-6-PHOSPHATE PHOSPHATASE 2"/>
    <property type="match status" value="1"/>
</dbReference>
<keyword evidence="3" id="KW-0479">Metal-binding</keyword>
<organism evidence="13 14">
    <name type="scientific">Cnemophilus loriae</name>
    <name type="common">Loria's bird-of-paradise</name>
    <dbReference type="NCBI Taxonomy" id="254448"/>
    <lineage>
        <taxon>Eukaryota</taxon>
        <taxon>Metazoa</taxon>
        <taxon>Chordata</taxon>
        <taxon>Craniata</taxon>
        <taxon>Vertebrata</taxon>
        <taxon>Euteleostomi</taxon>
        <taxon>Archelosauria</taxon>
        <taxon>Archosauria</taxon>
        <taxon>Dinosauria</taxon>
        <taxon>Saurischia</taxon>
        <taxon>Theropoda</taxon>
        <taxon>Coelurosauria</taxon>
        <taxon>Aves</taxon>
        <taxon>Neognathae</taxon>
        <taxon>Neoaves</taxon>
        <taxon>Telluraves</taxon>
        <taxon>Australaves</taxon>
        <taxon>Passeriformes</taxon>
        <taxon>Corvoidea</taxon>
        <taxon>Corvidae</taxon>
        <taxon>Cnemophilus</taxon>
    </lineage>
</organism>
<dbReference type="Proteomes" id="UP000517678">
    <property type="component" value="Unassembled WGS sequence"/>
</dbReference>